<dbReference type="SUPFAM" id="SSF53448">
    <property type="entry name" value="Nucleotide-diphospho-sugar transferases"/>
    <property type="match status" value="1"/>
</dbReference>
<proteinExistence type="predicted"/>
<dbReference type="InterPro" id="IPR001173">
    <property type="entry name" value="Glyco_trans_2-like"/>
</dbReference>
<organism evidence="2 3">
    <name type="scientific">Paracidovorax wautersii</name>
    <dbReference type="NCBI Taxonomy" id="1177982"/>
    <lineage>
        <taxon>Bacteria</taxon>
        <taxon>Pseudomonadati</taxon>
        <taxon>Pseudomonadota</taxon>
        <taxon>Betaproteobacteria</taxon>
        <taxon>Burkholderiales</taxon>
        <taxon>Comamonadaceae</taxon>
        <taxon>Paracidovorax</taxon>
    </lineage>
</organism>
<evidence type="ECO:0000259" key="1">
    <source>
        <dbReference type="Pfam" id="PF00535"/>
    </source>
</evidence>
<keyword evidence="3" id="KW-1185">Reference proteome</keyword>
<name>A0ABU1I816_9BURK</name>
<evidence type="ECO:0000313" key="3">
    <source>
        <dbReference type="Proteomes" id="UP001267710"/>
    </source>
</evidence>
<feature type="domain" description="Glycosyltransferase 2-like" evidence="1">
    <location>
        <begin position="16"/>
        <end position="152"/>
    </location>
</feature>
<dbReference type="CDD" id="cd00761">
    <property type="entry name" value="Glyco_tranf_GTA_type"/>
    <property type="match status" value="1"/>
</dbReference>
<dbReference type="EMBL" id="JAVIZX010000001">
    <property type="protein sequence ID" value="MDR6213359.1"/>
    <property type="molecule type" value="Genomic_DNA"/>
</dbReference>
<dbReference type="PANTHER" id="PTHR22916:SF3">
    <property type="entry name" value="UDP-GLCNAC:BETAGAL BETA-1,3-N-ACETYLGLUCOSAMINYLTRANSFERASE-LIKE PROTEIN 1"/>
    <property type="match status" value="1"/>
</dbReference>
<dbReference type="Gene3D" id="3.90.550.10">
    <property type="entry name" value="Spore Coat Polysaccharide Biosynthesis Protein SpsA, Chain A"/>
    <property type="match status" value="1"/>
</dbReference>
<sequence length="354" mass="39558">MTVSPSAAPSLTPWLSVLIPVYNVQDYLEECVESVMAQWPTGDAAGQAIEVLLLDDCSTDGSASLMQALAARWPGRLTLLRHAANVGLSAARNTMIDAARGDYLWFLDSDDKLLPGAIAQLHAVVLQHPVDVVVCDFQVWRARERLKHWLRGERHRRTFAGAAGGPQRDGRLLAAGLLRTGQLHAWSKISRRALWAGGLRFPAGRYFEDLATMPQLALLAQSFFYVDRPWVAYRQRDGSILSSMNLRKAHDQSAALAGFLNAYAAAHGNHPLPDSLRFALAHQCARSLIGAQRSLPRWAELEPRAALQAASDRFRQDFAQASPMTLSELLRAYLLRGWWLRRAKLTRWYAYRPR</sequence>
<gene>
    <name evidence="2" type="ORF">QE399_001048</name>
</gene>
<comment type="caution">
    <text evidence="2">The sequence shown here is derived from an EMBL/GenBank/DDBJ whole genome shotgun (WGS) entry which is preliminary data.</text>
</comment>
<dbReference type="Proteomes" id="UP001267710">
    <property type="component" value="Unassembled WGS sequence"/>
</dbReference>
<accession>A0ABU1I816</accession>
<evidence type="ECO:0000313" key="2">
    <source>
        <dbReference type="EMBL" id="MDR6213359.1"/>
    </source>
</evidence>
<reference evidence="2 3" key="1">
    <citation type="submission" date="2023-08" db="EMBL/GenBank/DDBJ databases">
        <title>Functional and genomic diversity of the sorghum phyllosphere microbiome.</title>
        <authorList>
            <person name="Shade A."/>
        </authorList>
    </citation>
    <scope>NUCLEOTIDE SEQUENCE [LARGE SCALE GENOMIC DNA]</scope>
    <source>
        <strain evidence="2 3">SORGH_AS_0335</strain>
    </source>
</reference>
<dbReference type="Pfam" id="PF00535">
    <property type="entry name" value="Glycos_transf_2"/>
    <property type="match status" value="1"/>
</dbReference>
<dbReference type="PANTHER" id="PTHR22916">
    <property type="entry name" value="GLYCOSYLTRANSFERASE"/>
    <property type="match status" value="1"/>
</dbReference>
<dbReference type="InterPro" id="IPR029044">
    <property type="entry name" value="Nucleotide-diphossugar_trans"/>
</dbReference>
<protein>
    <submittedName>
        <fullName evidence="2">Glycosyltransferase involved in cell wall biosynthesis</fullName>
    </submittedName>
</protein>
<dbReference type="RefSeq" id="WP_309826818.1">
    <property type="nucleotide sequence ID" value="NZ_JAVIZX010000001.1"/>
</dbReference>